<dbReference type="Gene3D" id="1.20.1740.10">
    <property type="entry name" value="Amino acid/polyamine transporter I"/>
    <property type="match status" value="1"/>
</dbReference>
<feature type="transmembrane region" description="Helical" evidence="5">
    <location>
        <begin position="412"/>
        <end position="434"/>
    </location>
</feature>
<evidence type="ECO:0000313" key="6">
    <source>
        <dbReference type="EMBL" id="MFN2974247.1"/>
    </source>
</evidence>
<name>A0ABW9KF37_9BACT</name>
<feature type="transmembrane region" description="Helical" evidence="5">
    <location>
        <begin position="100"/>
        <end position="118"/>
    </location>
</feature>
<dbReference type="Proteomes" id="UP001634747">
    <property type="component" value="Unassembled WGS sequence"/>
</dbReference>
<dbReference type="EMBL" id="JBJYXY010000001">
    <property type="protein sequence ID" value="MFN2974247.1"/>
    <property type="molecule type" value="Genomic_DNA"/>
</dbReference>
<dbReference type="PANTHER" id="PTHR47704">
    <property type="entry name" value="POTASSIUM TRANSPORTER KIMA"/>
    <property type="match status" value="1"/>
</dbReference>
<dbReference type="Pfam" id="PF13520">
    <property type="entry name" value="AA_permease_2"/>
    <property type="match status" value="1"/>
</dbReference>
<sequence>MPVLDWLLGKPLASEEDSEQRVGVLTGVPSFGLDALGSAAYGPEAALTLLIPAAAAGIAYVMPISLIIIALLAIVFFSYRQTIDAYPQGGGSYTVASENLGQNLGLLAGAALMLDYLLDVGVGISTGVGALVSAVPRLQPHTLGLCLVILVLLTVISLRGVRENGMIYTVPTYYFIACMVAMLGWGFLKTLGHAHPVPVVAPPSVHTQHAIAAVSTWLLIRAFAGGCTALTGVEAVSNGVSAFRDPANVTAKRTLTVIVILLGVFLYGIAYLTRAYGIMATEPGTPQYQSLLSMLAAAIAGKGIFYYATIASVLALLSMSANTAFTGFPRLCRAIAEDGFLPRFFAIRGRRLVYHEGILVLAVLSGLILIAFGGVTDRLIPLFAIGAFSAFTLSQAGMVMHWRRERGRRWPLYLAINLVGAIATGITVFVVLIAKFTEGAWITVLAIPVLILLMKAVHRHYARVAAATSIKQLDLVPADPPVAVIPVSGWNKASQAALQFACSLTADVTVLHVECPDEVGEQTAGGWQRQLDAAADKHGKAHPRVVSVPSPFRFITTPIVNYVVRLQGEFPHRKIALVLPDLIATHWYHYLLHNHRATAIRGMLLLRGVSNVAIINVPWYLPQ</sequence>
<gene>
    <name evidence="6" type="ORF">ACK2TP_00585</name>
</gene>
<proteinExistence type="predicted"/>
<feature type="transmembrane region" description="Helical" evidence="5">
    <location>
        <begin position="440"/>
        <end position="457"/>
    </location>
</feature>
<feature type="transmembrane region" description="Helical" evidence="5">
    <location>
        <begin position="170"/>
        <end position="188"/>
    </location>
</feature>
<evidence type="ECO:0000256" key="5">
    <source>
        <dbReference type="SAM" id="Phobius"/>
    </source>
</evidence>
<dbReference type="InterPro" id="IPR002293">
    <property type="entry name" value="AA/rel_permease1"/>
</dbReference>
<organism evidence="6 7">
    <name type="scientific">Terriglobus aquaticus</name>
    <dbReference type="NCBI Taxonomy" id="940139"/>
    <lineage>
        <taxon>Bacteria</taxon>
        <taxon>Pseudomonadati</taxon>
        <taxon>Acidobacteriota</taxon>
        <taxon>Terriglobia</taxon>
        <taxon>Terriglobales</taxon>
        <taxon>Acidobacteriaceae</taxon>
        <taxon>Terriglobus</taxon>
    </lineage>
</organism>
<evidence type="ECO:0000256" key="3">
    <source>
        <dbReference type="ARBA" id="ARBA00022989"/>
    </source>
</evidence>
<dbReference type="RefSeq" id="WP_263414183.1">
    <property type="nucleotide sequence ID" value="NZ_BAABBH010000001.1"/>
</dbReference>
<keyword evidence="4 5" id="KW-0472">Membrane</keyword>
<reference evidence="6 7" key="1">
    <citation type="submission" date="2024-12" db="EMBL/GenBank/DDBJ databases">
        <authorList>
            <person name="Lee Y."/>
        </authorList>
    </citation>
    <scope>NUCLEOTIDE SEQUENCE [LARGE SCALE GENOMIC DNA]</scope>
    <source>
        <strain evidence="6 7">03SUJ4</strain>
    </source>
</reference>
<feature type="transmembrane region" description="Helical" evidence="5">
    <location>
        <begin position="208"/>
        <end position="233"/>
    </location>
</feature>
<keyword evidence="3 5" id="KW-1133">Transmembrane helix</keyword>
<dbReference type="PANTHER" id="PTHR47704:SF1">
    <property type="entry name" value="POTASSIUM TRANSPORTER KIMA"/>
    <property type="match status" value="1"/>
</dbReference>
<comment type="caution">
    <text evidence="6">The sequence shown here is derived from an EMBL/GenBank/DDBJ whole genome shotgun (WGS) entry which is preliminary data.</text>
</comment>
<feature type="transmembrane region" description="Helical" evidence="5">
    <location>
        <begin position="352"/>
        <end position="373"/>
    </location>
</feature>
<accession>A0ABW9KF37</accession>
<comment type="subcellular location">
    <subcellularLocation>
        <location evidence="1">Membrane</location>
        <topology evidence="1">Multi-pass membrane protein</topology>
    </subcellularLocation>
</comment>
<feature type="transmembrane region" description="Helical" evidence="5">
    <location>
        <begin position="379"/>
        <end position="400"/>
    </location>
</feature>
<protein>
    <submittedName>
        <fullName evidence="6">APC family permease</fullName>
    </submittedName>
</protein>
<evidence type="ECO:0000256" key="2">
    <source>
        <dbReference type="ARBA" id="ARBA00022692"/>
    </source>
</evidence>
<feature type="transmembrane region" description="Helical" evidence="5">
    <location>
        <begin position="292"/>
        <end position="317"/>
    </location>
</feature>
<evidence type="ECO:0000256" key="1">
    <source>
        <dbReference type="ARBA" id="ARBA00004141"/>
    </source>
</evidence>
<keyword evidence="2 5" id="KW-0812">Transmembrane</keyword>
<feature type="transmembrane region" description="Helical" evidence="5">
    <location>
        <begin position="57"/>
        <end position="79"/>
    </location>
</feature>
<dbReference type="InterPro" id="IPR053153">
    <property type="entry name" value="APC_K+_Transporter"/>
</dbReference>
<evidence type="ECO:0000313" key="7">
    <source>
        <dbReference type="Proteomes" id="UP001634747"/>
    </source>
</evidence>
<feature type="transmembrane region" description="Helical" evidence="5">
    <location>
        <begin position="138"/>
        <end position="158"/>
    </location>
</feature>
<feature type="transmembrane region" description="Helical" evidence="5">
    <location>
        <begin position="254"/>
        <end position="272"/>
    </location>
</feature>
<keyword evidence="7" id="KW-1185">Reference proteome</keyword>
<evidence type="ECO:0000256" key="4">
    <source>
        <dbReference type="ARBA" id="ARBA00023136"/>
    </source>
</evidence>